<name>A0A4Y2NLR5_ARAVE</name>
<dbReference type="AlphaFoldDB" id="A0A4Y2NLR5"/>
<proteinExistence type="predicted"/>
<dbReference type="Proteomes" id="UP000499080">
    <property type="component" value="Unassembled WGS sequence"/>
</dbReference>
<keyword evidence="2" id="KW-1185">Reference proteome</keyword>
<reference evidence="1 2" key="1">
    <citation type="journal article" date="2019" name="Sci. Rep.">
        <title>Orb-weaving spider Araneus ventricosus genome elucidates the spidroin gene catalogue.</title>
        <authorList>
            <person name="Kono N."/>
            <person name="Nakamura H."/>
            <person name="Ohtoshi R."/>
            <person name="Moran D.A.P."/>
            <person name="Shinohara A."/>
            <person name="Yoshida Y."/>
            <person name="Fujiwara M."/>
            <person name="Mori M."/>
            <person name="Tomita M."/>
            <person name="Arakawa K."/>
        </authorList>
    </citation>
    <scope>NUCLEOTIDE SEQUENCE [LARGE SCALE GENOMIC DNA]</scope>
</reference>
<accession>A0A4Y2NLR5</accession>
<evidence type="ECO:0000313" key="2">
    <source>
        <dbReference type="Proteomes" id="UP000499080"/>
    </source>
</evidence>
<gene>
    <name evidence="1" type="ORF">AVEN_256799_1</name>
</gene>
<dbReference type="EMBL" id="BGPR01009267">
    <property type="protein sequence ID" value="GBN38957.1"/>
    <property type="molecule type" value="Genomic_DNA"/>
</dbReference>
<protein>
    <submittedName>
        <fullName evidence="1">Uncharacterized protein</fullName>
    </submittedName>
</protein>
<sequence>MEEGIWVEGFIWVTFRVEICLANSRLRGCLQLSRVHQCHFKSDFKKKLSSANRKEERFLQKNRYWLENIIQEPIYSSNFRGRPQKDFIEPSERSKRRKTVELRQQSNPQELTFAVSMSHKATGNPDNFFQRRLIVVLLINTSMRVKKKTKSRALKNRIKTFIQIGLNLSANAPTSPGH</sequence>
<evidence type="ECO:0000313" key="1">
    <source>
        <dbReference type="EMBL" id="GBN38957.1"/>
    </source>
</evidence>
<organism evidence="1 2">
    <name type="scientific">Araneus ventricosus</name>
    <name type="common">Orbweaver spider</name>
    <name type="synonym">Epeira ventricosa</name>
    <dbReference type="NCBI Taxonomy" id="182803"/>
    <lineage>
        <taxon>Eukaryota</taxon>
        <taxon>Metazoa</taxon>
        <taxon>Ecdysozoa</taxon>
        <taxon>Arthropoda</taxon>
        <taxon>Chelicerata</taxon>
        <taxon>Arachnida</taxon>
        <taxon>Araneae</taxon>
        <taxon>Araneomorphae</taxon>
        <taxon>Entelegynae</taxon>
        <taxon>Araneoidea</taxon>
        <taxon>Araneidae</taxon>
        <taxon>Araneus</taxon>
    </lineage>
</organism>
<comment type="caution">
    <text evidence="1">The sequence shown here is derived from an EMBL/GenBank/DDBJ whole genome shotgun (WGS) entry which is preliminary data.</text>
</comment>